<organism evidence="2 3">
    <name type="scientific">Cercophora scortea</name>
    <dbReference type="NCBI Taxonomy" id="314031"/>
    <lineage>
        <taxon>Eukaryota</taxon>
        <taxon>Fungi</taxon>
        <taxon>Dikarya</taxon>
        <taxon>Ascomycota</taxon>
        <taxon>Pezizomycotina</taxon>
        <taxon>Sordariomycetes</taxon>
        <taxon>Sordariomycetidae</taxon>
        <taxon>Sordariales</taxon>
        <taxon>Lasiosphaeriaceae</taxon>
        <taxon>Cercophora</taxon>
    </lineage>
</organism>
<accession>A0AAE0I298</accession>
<dbReference type="PANTHER" id="PTHR36205:SF2">
    <property type="entry name" value="MAJOR FACILITATOR SUPERFAMILY TRANSPORTER"/>
    <property type="match status" value="1"/>
</dbReference>
<dbReference type="InterPro" id="IPR021822">
    <property type="entry name" value="DUF3405"/>
</dbReference>
<evidence type="ECO:0000256" key="1">
    <source>
        <dbReference type="SAM" id="Phobius"/>
    </source>
</evidence>
<keyword evidence="1" id="KW-1133">Transmembrane helix</keyword>
<keyword evidence="1" id="KW-0812">Transmembrane</keyword>
<gene>
    <name evidence="2" type="ORF">B0T19DRAFT_288775</name>
</gene>
<keyword evidence="3" id="KW-1185">Reference proteome</keyword>
<dbReference type="Proteomes" id="UP001286456">
    <property type="component" value="Unassembled WGS sequence"/>
</dbReference>
<dbReference type="Pfam" id="PF11885">
    <property type="entry name" value="DUF3405"/>
    <property type="match status" value="1"/>
</dbReference>
<dbReference type="EMBL" id="JAUEPO010000007">
    <property type="protein sequence ID" value="KAK3317273.1"/>
    <property type="molecule type" value="Genomic_DNA"/>
</dbReference>
<sequence length="603" mass="69396">MGVQLPQVNIRGCAGRFRRIALTRNTIISALVVYALLFLALGPWSRWAIPLPFLDKPVYPARQTNEPPMAPLSERVPCYGPRGQFLSRSPDDELHPVTLNITYPIPLTGSYEALGLDQTWMTPDGRYGPYGYGEHNATTYNRSRVDWDRVDWGQLQNECFDRNAHRFPEAATRFDDMTKQSRLTIRNDTRLPYVRHWHEFKATRRTAIVVRAWHGYDYKAEDMHSLRSLIVETSLRTGGEYQVILLVDMKKHNQTIFRSAEGYEAALIDAGVPPELRSIAIMWDDSMLETWYPDIYEHRTMWQVYQPMQILALHYPEFDHFWQVELDMRFTGDAGKYLDRLSDFARNEPRKQALERSTFQHMQSKIGSYENFFNAVDAANNKSAYIWGPLKQPEIEPIGPEPPVPLAEDDDFKWGVGHDADVIVTSMCNNASAATYWVFHGWLGGFAAGEDTVRFFCPPAITRTSRTLLLAIHQGQLEQGLRVPSEATPPSFALYHGLKLSFPQMPVYWHKRDDDKVAEGWWKGGPANGNNGVGPVDMHHPPGEGLTFWWGSFWPRVIVDAWEGRELKEDREFPWILHKAEDGQVYIPNLMLHPMKHNKHAEE</sequence>
<evidence type="ECO:0000313" key="3">
    <source>
        <dbReference type="Proteomes" id="UP001286456"/>
    </source>
</evidence>
<protein>
    <submittedName>
        <fullName evidence="2">Uncharacterized protein</fullName>
    </submittedName>
</protein>
<dbReference type="PANTHER" id="PTHR36205">
    <property type="entry name" value="CHROMOSOME 19, WHOLE GENOME SHOTGUN SEQUENCE"/>
    <property type="match status" value="1"/>
</dbReference>
<evidence type="ECO:0000313" key="2">
    <source>
        <dbReference type="EMBL" id="KAK3317273.1"/>
    </source>
</evidence>
<proteinExistence type="predicted"/>
<comment type="caution">
    <text evidence="2">The sequence shown here is derived from an EMBL/GenBank/DDBJ whole genome shotgun (WGS) entry which is preliminary data.</text>
</comment>
<dbReference type="AlphaFoldDB" id="A0AAE0I298"/>
<reference evidence="2" key="1">
    <citation type="journal article" date="2023" name="Mol. Phylogenet. Evol.">
        <title>Genome-scale phylogeny and comparative genomics of the fungal order Sordariales.</title>
        <authorList>
            <person name="Hensen N."/>
            <person name="Bonometti L."/>
            <person name="Westerberg I."/>
            <person name="Brannstrom I.O."/>
            <person name="Guillou S."/>
            <person name="Cros-Aarteil S."/>
            <person name="Calhoun S."/>
            <person name="Haridas S."/>
            <person name="Kuo A."/>
            <person name="Mondo S."/>
            <person name="Pangilinan J."/>
            <person name="Riley R."/>
            <person name="LaButti K."/>
            <person name="Andreopoulos B."/>
            <person name="Lipzen A."/>
            <person name="Chen C."/>
            <person name="Yan M."/>
            <person name="Daum C."/>
            <person name="Ng V."/>
            <person name="Clum A."/>
            <person name="Steindorff A."/>
            <person name="Ohm R.A."/>
            <person name="Martin F."/>
            <person name="Silar P."/>
            <person name="Natvig D.O."/>
            <person name="Lalanne C."/>
            <person name="Gautier V."/>
            <person name="Ament-Velasquez S.L."/>
            <person name="Kruys A."/>
            <person name="Hutchinson M.I."/>
            <person name="Powell A.J."/>
            <person name="Barry K."/>
            <person name="Miller A.N."/>
            <person name="Grigoriev I.V."/>
            <person name="Debuchy R."/>
            <person name="Gladieux P."/>
            <person name="Hiltunen Thoren M."/>
            <person name="Johannesson H."/>
        </authorList>
    </citation>
    <scope>NUCLEOTIDE SEQUENCE</scope>
    <source>
        <strain evidence="2">SMH4131-1</strain>
    </source>
</reference>
<feature type="transmembrane region" description="Helical" evidence="1">
    <location>
        <begin position="26"/>
        <end position="44"/>
    </location>
</feature>
<keyword evidence="1" id="KW-0472">Membrane</keyword>
<name>A0AAE0I298_9PEZI</name>
<reference evidence="2" key="2">
    <citation type="submission" date="2023-06" db="EMBL/GenBank/DDBJ databases">
        <authorList>
            <consortium name="Lawrence Berkeley National Laboratory"/>
            <person name="Haridas S."/>
            <person name="Hensen N."/>
            <person name="Bonometti L."/>
            <person name="Westerberg I."/>
            <person name="Brannstrom I.O."/>
            <person name="Guillou S."/>
            <person name="Cros-Aarteil S."/>
            <person name="Calhoun S."/>
            <person name="Kuo A."/>
            <person name="Mondo S."/>
            <person name="Pangilinan J."/>
            <person name="Riley R."/>
            <person name="Labutti K."/>
            <person name="Andreopoulos B."/>
            <person name="Lipzen A."/>
            <person name="Chen C."/>
            <person name="Yanf M."/>
            <person name="Daum C."/>
            <person name="Ng V."/>
            <person name="Clum A."/>
            <person name="Steindorff A."/>
            <person name="Ohm R."/>
            <person name="Martin F."/>
            <person name="Silar P."/>
            <person name="Natvig D."/>
            <person name="Lalanne C."/>
            <person name="Gautier V."/>
            <person name="Ament-Velasquez S.L."/>
            <person name="Kruys A."/>
            <person name="Hutchinson M.I."/>
            <person name="Powell A.J."/>
            <person name="Barry K."/>
            <person name="Miller A.N."/>
            <person name="Grigoriev I.V."/>
            <person name="Debuchy R."/>
            <person name="Gladieux P."/>
            <person name="Thoren M.H."/>
            <person name="Johannesson H."/>
        </authorList>
    </citation>
    <scope>NUCLEOTIDE SEQUENCE</scope>
    <source>
        <strain evidence="2">SMH4131-1</strain>
    </source>
</reference>